<comment type="subunit">
    <text evidence="8">Homodimer, forms a heterotetramer with a Cas2 homodimer.</text>
</comment>
<evidence type="ECO:0000256" key="4">
    <source>
        <dbReference type="ARBA" id="ARBA00022801"/>
    </source>
</evidence>
<keyword evidence="4 8" id="KW-0378">Hydrolase</keyword>
<evidence type="ECO:0000313" key="10">
    <source>
        <dbReference type="Proteomes" id="UP000234560"/>
    </source>
</evidence>
<comment type="function">
    <text evidence="8">CRISPR (clustered regularly interspaced short palindromic repeat), is an adaptive immune system that provides protection against mobile genetic elements (viruses, transposable elements and conjugative plasmids). CRISPR clusters contain spacers, sequences complementary to antecedent mobile elements, and target invading nucleic acids. CRISPR clusters are transcribed and processed into CRISPR RNA (crRNA). Acts as a dsDNA endonuclease. Involved in the integration of spacer DNA into the CRISPR cassette.</text>
</comment>
<sequence length="312" mass="34606">MPTPRQLPLDRQALTRMEERISFLYVERAIVNRDANAITISDERGVIHIPATALAVLLLGPGTKITYAAMAILGDSGVSTCWVGEKGVRYYASGRPPAKTSRFAEIQATIVSNQRARLACARRMYAQRFPDDNVDTATMQQLRGREGARMKKIYLRESARTGVPWERRTYDPENFELGDPINKTLTAANAALYGITHAVICGLGFVPALGVVHMGTDRAFVYDIADLYKADITIPCAFDAVAADPMNAPQNIRGIIRDKIVETKLLPRMVNDLYSLMNLSDDEDPINAELFLWNEISAIRAGQNWADDEATK</sequence>
<keyword evidence="3 8" id="KW-0255">Endonuclease</keyword>
<name>A0AAF1BYR6_9CORY</name>
<reference evidence="9" key="2">
    <citation type="submission" date="2023-10" db="EMBL/GenBank/DDBJ databases">
        <authorList>
            <person name="Choi B."/>
        </authorList>
    </citation>
    <scope>NUCLEOTIDE SEQUENCE</scope>
    <source>
        <strain evidence="9">UMB0763</strain>
    </source>
</reference>
<dbReference type="Proteomes" id="UP000234560">
    <property type="component" value="Chromosome"/>
</dbReference>
<keyword evidence="6 8" id="KW-0051">Antiviral defense</keyword>
<keyword evidence="7 8" id="KW-0238">DNA-binding</keyword>
<dbReference type="CDD" id="cd09719">
    <property type="entry name" value="Cas1_I-E"/>
    <property type="match status" value="1"/>
</dbReference>
<evidence type="ECO:0000256" key="5">
    <source>
        <dbReference type="ARBA" id="ARBA00022842"/>
    </source>
</evidence>
<dbReference type="PANTHER" id="PTHR34353">
    <property type="entry name" value="CRISPR-ASSOCIATED ENDONUCLEASE CAS1 1"/>
    <property type="match status" value="1"/>
</dbReference>
<keyword evidence="8" id="KW-0464">Manganese</keyword>
<dbReference type="GO" id="GO:0046872">
    <property type="term" value="F:metal ion binding"/>
    <property type="evidence" value="ECO:0007669"/>
    <property type="project" value="UniProtKB-UniRule"/>
</dbReference>
<dbReference type="GO" id="GO:0051607">
    <property type="term" value="P:defense response to virus"/>
    <property type="evidence" value="ECO:0007669"/>
    <property type="project" value="UniProtKB-UniRule"/>
</dbReference>
<dbReference type="InterPro" id="IPR002729">
    <property type="entry name" value="CRISPR-assoc_Cas1"/>
</dbReference>
<dbReference type="Gene3D" id="1.20.120.920">
    <property type="entry name" value="CRISPR-associated endonuclease Cas1, C-terminal domain"/>
    <property type="match status" value="1"/>
</dbReference>
<evidence type="ECO:0000256" key="1">
    <source>
        <dbReference type="ARBA" id="ARBA00022722"/>
    </source>
</evidence>
<feature type="binding site" evidence="8">
    <location>
        <position position="226"/>
    </location>
    <ligand>
        <name>Mn(2+)</name>
        <dbReference type="ChEBI" id="CHEBI:29035"/>
    </ligand>
</feature>
<feature type="binding site" evidence="8">
    <location>
        <position position="146"/>
    </location>
    <ligand>
        <name>Mn(2+)</name>
        <dbReference type="ChEBI" id="CHEBI:29035"/>
    </ligand>
</feature>
<proteinExistence type="inferred from homology"/>
<evidence type="ECO:0000256" key="6">
    <source>
        <dbReference type="ARBA" id="ARBA00023118"/>
    </source>
</evidence>
<dbReference type="EMBL" id="CP136958">
    <property type="protein sequence ID" value="WOT01925.1"/>
    <property type="molecule type" value="Genomic_DNA"/>
</dbReference>
<accession>A0AAF1BYR6</accession>
<gene>
    <name evidence="9" type="primary">cas1e</name>
    <name evidence="8" type="synonym">cas1</name>
    <name evidence="9" type="ORF">CYJ47_11840</name>
</gene>
<reference evidence="9" key="1">
    <citation type="submission" date="2017-12" db="EMBL/GenBank/DDBJ databases">
        <authorList>
            <person name="Thomas-White K."/>
            <person name="Wolfe A.J."/>
        </authorList>
    </citation>
    <scope>NUCLEOTIDE SEQUENCE</scope>
    <source>
        <strain evidence="9">UMB0763</strain>
    </source>
</reference>
<dbReference type="InterPro" id="IPR019851">
    <property type="entry name" value="CRISPR-assoc_Cas1_ECOLI"/>
</dbReference>
<feature type="binding site" evidence="8">
    <location>
        <position position="213"/>
    </location>
    <ligand>
        <name>Mn(2+)</name>
        <dbReference type="ChEBI" id="CHEBI:29035"/>
    </ligand>
</feature>
<dbReference type="NCBIfam" id="TIGR03638">
    <property type="entry name" value="cas1_ECOLI"/>
    <property type="match status" value="1"/>
</dbReference>
<dbReference type="InterPro" id="IPR042206">
    <property type="entry name" value="CRISPR-assoc_Cas1_C"/>
</dbReference>
<dbReference type="GO" id="GO:0004520">
    <property type="term" value="F:DNA endonuclease activity"/>
    <property type="evidence" value="ECO:0007669"/>
    <property type="project" value="InterPro"/>
</dbReference>
<dbReference type="InterPro" id="IPR033641">
    <property type="entry name" value="Cas1_I-E"/>
</dbReference>
<evidence type="ECO:0000256" key="3">
    <source>
        <dbReference type="ARBA" id="ARBA00022759"/>
    </source>
</evidence>
<dbReference type="RefSeq" id="WP_016458710.1">
    <property type="nucleotide sequence ID" value="NZ_CAMIHY010000003.1"/>
</dbReference>
<dbReference type="PANTHER" id="PTHR34353:SF3">
    <property type="entry name" value="CRISPR-ASSOCIATED ENDONUCLEASE CAS1"/>
    <property type="match status" value="1"/>
</dbReference>
<evidence type="ECO:0000256" key="2">
    <source>
        <dbReference type="ARBA" id="ARBA00022723"/>
    </source>
</evidence>
<comment type="cofactor">
    <cofactor evidence="8">
        <name>Mg(2+)</name>
        <dbReference type="ChEBI" id="CHEBI:18420"/>
    </cofactor>
    <cofactor evidence="8">
        <name>Mn(2+)</name>
        <dbReference type="ChEBI" id="CHEBI:29035"/>
    </cofactor>
</comment>
<keyword evidence="2 8" id="KW-0479">Metal-binding</keyword>
<dbReference type="Gene3D" id="3.100.10.20">
    <property type="entry name" value="CRISPR-associated endonuclease Cas1, N-terminal domain"/>
    <property type="match status" value="1"/>
</dbReference>
<dbReference type="GO" id="GO:0043571">
    <property type="term" value="P:maintenance of CRISPR repeat elements"/>
    <property type="evidence" value="ECO:0007669"/>
    <property type="project" value="UniProtKB-UniRule"/>
</dbReference>
<evidence type="ECO:0000256" key="7">
    <source>
        <dbReference type="ARBA" id="ARBA00023125"/>
    </source>
</evidence>
<organism evidence="9 10">
    <name type="scientific">Corynebacterium pyruviciproducens</name>
    <dbReference type="NCBI Taxonomy" id="598660"/>
    <lineage>
        <taxon>Bacteria</taxon>
        <taxon>Bacillati</taxon>
        <taxon>Actinomycetota</taxon>
        <taxon>Actinomycetes</taxon>
        <taxon>Mycobacteriales</taxon>
        <taxon>Corynebacteriaceae</taxon>
        <taxon>Corynebacterium</taxon>
    </lineage>
</organism>
<dbReference type="KEGG" id="cpyr:CYJ47_11840"/>
<dbReference type="InterPro" id="IPR042211">
    <property type="entry name" value="CRISPR-assoc_Cas1_N"/>
</dbReference>
<dbReference type="HAMAP" id="MF_01470">
    <property type="entry name" value="Cas1"/>
    <property type="match status" value="1"/>
</dbReference>
<evidence type="ECO:0000256" key="8">
    <source>
        <dbReference type="HAMAP-Rule" id="MF_01470"/>
    </source>
</evidence>
<dbReference type="GO" id="GO:0016787">
    <property type="term" value="F:hydrolase activity"/>
    <property type="evidence" value="ECO:0007669"/>
    <property type="project" value="UniProtKB-KW"/>
</dbReference>
<dbReference type="EC" id="3.1.-.-" evidence="8"/>
<keyword evidence="5 8" id="KW-0460">Magnesium</keyword>
<evidence type="ECO:0000313" key="9">
    <source>
        <dbReference type="EMBL" id="WOT01925.1"/>
    </source>
</evidence>
<keyword evidence="1 8" id="KW-0540">Nuclease</keyword>
<dbReference type="InterPro" id="IPR050646">
    <property type="entry name" value="Cas1"/>
</dbReference>
<dbReference type="AlphaFoldDB" id="A0AAF1BYR6"/>
<comment type="similarity">
    <text evidence="8">Belongs to the CRISPR-associated endonuclease Cas1 family.</text>
</comment>
<protein>
    <recommendedName>
        <fullName evidence="8">CRISPR-associated endonuclease Cas1</fullName>
        <ecNumber evidence="8">3.1.-.-</ecNumber>
    </recommendedName>
</protein>
<dbReference type="GO" id="GO:0003677">
    <property type="term" value="F:DNA binding"/>
    <property type="evidence" value="ECO:0007669"/>
    <property type="project" value="UniProtKB-KW"/>
</dbReference>